<feature type="region of interest" description="Disordered" evidence="1">
    <location>
        <begin position="1"/>
        <end position="22"/>
    </location>
</feature>
<comment type="caution">
    <text evidence="2">The sequence shown here is derived from an EMBL/GenBank/DDBJ whole genome shotgun (WGS) entry which is preliminary data.</text>
</comment>
<dbReference type="Proteomes" id="UP000076858">
    <property type="component" value="Unassembled WGS sequence"/>
</dbReference>
<dbReference type="AlphaFoldDB" id="A0A164PUW3"/>
<proteinExistence type="predicted"/>
<protein>
    <submittedName>
        <fullName evidence="2">Uncharacterized protein</fullName>
    </submittedName>
</protein>
<accession>A0A164PUW3</accession>
<gene>
    <name evidence="2" type="ORF">APZ42_029196</name>
</gene>
<name>A0A164PUW3_9CRUS</name>
<evidence type="ECO:0000313" key="3">
    <source>
        <dbReference type="Proteomes" id="UP000076858"/>
    </source>
</evidence>
<evidence type="ECO:0000256" key="1">
    <source>
        <dbReference type="SAM" id="MobiDB-lite"/>
    </source>
</evidence>
<dbReference type="EMBL" id="LRGB01002556">
    <property type="protein sequence ID" value="KZS07163.1"/>
    <property type="molecule type" value="Genomic_DNA"/>
</dbReference>
<evidence type="ECO:0000313" key="2">
    <source>
        <dbReference type="EMBL" id="KZS07163.1"/>
    </source>
</evidence>
<organism evidence="2 3">
    <name type="scientific">Daphnia magna</name>
    <dbReference type="NCBI Taxonomy" id="35525"/>
    <lineage>
        <taxon>Eukaryota</taxon>
        <taxon>Metazoa</taxon>
        <taxon>Ecdysozoa</taxon>
        <taxon>Arthropoda</taxon>
        <taxon>Crustacea</taxon>
        <taxon>Branchiopoda</taxon>
        <taxon>Diplostraca</taxon>
        <taxon>Cladocera</taxon>
        <taxon>Anomopoda</taxon>
        <taxon>Daphniidae</taxon>
        <taxon>Daphnia</taxon>
    </lineage>
</organism>
<keyword evidence="3" id="KW-1185">Reference proteome</keyword>
<sequence length="47" mass="5749">MRQVEKKKKKKKKKKRREKRIGKLLLAISRSKFDPLRVEKERKKNGT</sequence>
<reference evidence="2 3" key="1">
    <citation type="submission" date="2016-03" db="EMBL/GenBank/DDBJ databases">
        <title>EvidentialGene: Evidence-directed Construction of Genes on Genomes.</title>
        <authorList>
            <person name="Gilbert D.G."/>
            <person name="Choi J.-H."/>
            <person name="Mockaitis K."/>
            <person name="Colbourne J."/>
            <person name="Pfrender M."/>
        </authorList>
    </citation>
    <scope>NUCLEOTIDE SEQUENCE [LARGE SCALE GENOMIC DNA]</scope>
    <source>
        <strain evidence="2 3">Xinb3</strain>
        <tissue evidence="2">Complete organism</tissue>
    </source>
</reference>